<gene>
    <name evidence="3" type="ORF">BIU88_03500</name>
</gene>
<evidence type="ECO:0000256" key="2">
    <source>
        <dbReference type="SAM" id="Phobius"/>
    </source>
</evidence>
<keyword evidence="4" id="KW-1185">Reference proteome</keyword>
<reference evidence="3" key="1">
    <citation type="submission" date="2016-09" db="EMBL/GenBank/DDBJ databases">
        <title>Genome sequence of Chlorobaculum limnaeum.</title>
        <authorList>
            <person name="Liu Z."/>
            <person name="Tank M."/>
            <person name="Bryant D.A."/>
        </authorList>
    </citation>
    <scope>NUCLEOTIDE SEQUENCE [LARGE SCALE GENOMIC DNA]</scope>
    <source>
        <strain evidence="3">DSM 1677</strain>
    </source>
</reference>
<keyword evidence="2" id="KW-0812">Transmembrane</keyword>
<evidence type="ECO:0000313" key="4">
    <source>
        <dbReference type="Proteomes" id="UP000095185"/>
    </source>
</evidence>
<protein>
    <submittedName>
        <fullName evidence="3">Uncharacterized protein</fullName>
    </submittedName>
</protein>
<keyword evidence="2" id="KW-1133">Transmembrane helix</keyword>
<proteinExistence type="predicted"/>
<sequence>MLFHNSVNHEYLETIMKKLLVMTLLFSLVGCGSYYYKDGRSNKERREDRRDRDRDRYDRRDYDDRRDRDDDRWKDRYQ</sequence>
<evidence type="ECO:0000256" key="1">
    <source>
        <dbReference type="SAM" id="MobiDB-lite"/>
    </source>
</evidence>
<keyword evidence="2" id="KW-0472">Membrane</keyword>
<dbReference type="Proteomes" id="UP000095185">
    <property type="component" value="Chromosome"/>
</dbReference>
<feature type="transmembrane region" description="Helical" evidence="2">
    <location>
        <begin position="20"/>
        <end position="36"/>
    </location>
</feature>
<dbReference type="EMBL" id="CP017305">
    <property type="protein sequence ID" value="AOS83288.1"/>
    <property type="molecule type" value="Genomic_DNA"/>
</dbReference>
<evidence type="ECO:0000313" key="3">
    <source>
        <dbReference type="EMBL" id="AOS83288.1"/>
    </source>
</evidence>
<name>A0A1D8D5S1_CHLLM</name>
<accession>A0A1D8D5S1</accession>
<organism evidence="3 4">
    <name type="scientific">Chlorobaculum limnaeum</name>
    <dbReference type="NCBI Taxonomy" id="274537"/>
    <lineage>
        <taxon>Bacteria</taxon>
        <taxon>Pseudomonadati</taxon>
        <taxon>Chlorobiota</taxon>
        <taxon>Chlorobiia</taxon>
        <taxon>Chlorobiales</taxon>
        <taxon>Chlorobiaceae</taxon>
        <taxon>Chlorobaculum</taxon>
    </lineage>
</organism>
<feature type="compositionally biased region" description="Basic and acidic residues" evidence="1">
    <location>
        <begin position="37"/>
        <end position="55"/>
    </location>
</feature>
<dbReference type="KEGG" id="clz:BIU88_03500"/>
<dbReference type="AlphaFoldDB" id="A0A1D8D5S1"/>
<feature type="region of interest" description="Disordered" evidence="1">
    <location>
        <begin position="35"/>
        <end position="55"/>
    </location>
</feature>